<proteinExistence type="predicted"/>
<organism evidence="11 12">
    <name type="scientific">Mycena albidolilacea</name>
    <dbReference type="NCBI Taxonomy" id="1033008"/>
    <lineage>
        <taxon>Eukaryota</taxon>
        <taxon>Fungi</taxon>
        <taxon>Dikarya</taxon>
        <taxon>Basidiomycota</taxon>
        <taxon>Agaricomycotina</taxon>
        <taxon>Agaricomycetes</taxon>
        <taxon>Agaricomycetidae</taxon>
        <taxon>Agaricales</taxon>
        <taxon>Marasmiineae</taxon>
        <taxon>Mycenaceae</taxon>
        <taxon>Mycena</taxon>
    </lineage>
</organism>
<dbReference type="GO" id="GO:0015074">
    <property type="term" value="P:DNA integration"/>
    <property type="evidence" value="ECO:0007669"/>
    <property type="project" value="UniProtKB-KW"/>
</dbReference>
<keyword evidence="3" id="KW-0479">Metal-binding</keyword>
<protein>
    <recommendedName>
        <fullName evidence="13">GAG-pre-integrase domain-containing protein</fullName>
    </recommendedName>
</protein>
<evidence type="ECO:0000256" key="3">
    <source>
        <dbReference type="ARBA" id="ARBA00022723"/>
    </source>
</evidence>
<keyword evidence="8" id="KW-0695">RNA-directed DNA polymerase</keyword>
<feature type="non-terminal residue" evidence="11">
    <location>
        <position position="89"/>
    </location>
</feature>
<evidence type="ECO:0000256" key="1">
    <source>
        <dbReference type="ARBA" id="ARBA00022695"/>
    </source>
</evidence>
<keyword evidence="10" id="KW-0233">DNA recombination</keyword>
<keyword evidence="4" id="KW-0255">Endonuclease</keyword>
<evidence type="ECO:0000313" key="11">
    <source>
        <dbReference type="EMBL" id="KAJ7321682.1"/>
    </source>
</evidence>
<dbReference type="GO" id="GO:0006310">
    <property type="term" value="P:DNA recombination"/>
    <property type="evidence" value="ECO:0007669"/>
    <property type="project" value="UniProtKB-KW"/>
</dbReference>
<feature type="non-terminal residue" evidence="11">
    <location>
        <position position="1"/>
    </location>
</feature>
<evidence type="ECO:0000256" key="6">
    <source>
        <dbReference type="ARBA" id="ARBA00022842"/>
    </source>
</evidence>
<dbReference type="GO" id="GO:0004519">
    <property type="term" value="F:endonuclease activity"/>
    <property type="evidence" value="ECO:0007669"/>
    <property type="project" value="UniProtKB-KW"/>
</dbReference>
<keyword evidence="5" id="KW-0378">Hydrolase</keyword>
<evidence type="ECO:0000256" key="8">
    <source>
        <dbReference type="ARBA" id="ARBA00022918"/>
    </source>
</evidence>
<dbReference type="Proteomes" id="UP001218218">
    <property type="component" value="Unassembled WGS sequence"/>
</dbReference>
<keyword evidence="7" id="KW-0229">DNA integration</keyword>
<evidence type="ECO:0000256" key="2">
    <source>
        <dbReference type="ARBA" id="ARBA00022722"/>
    </source>
</evidence>
<keyword evidence="2" id="KW-0540">Nuclease</keyword>
<accession>A0AAD6ZGY4</accession>
<name>A0AAD6ZGY4_9AGAR</name>
<sequence length="89" mass="9660">LGHLNYKAIRALARGNMVDGIHISTADLNAEPPVCDACMRGKLTRASFPLSKTPKSTRLLGRVHSDLWGPAPVRSKGGAHYVFALTDEY</sequence>
<evidence type="ECO:0000256" key="7">
    <source>
        <dbReference type="ARBA" id="ARBA00022908"/>
    </source>
</evidence>
<dbReference type="GO" id="GO:0046872">
    <property type="term" value="F:metal ion binding"/>
    <property type="evidence" value="ECO:0007669"/>
    <property type="project" value="UniProtKB-KW"/>
</dbReference>
<dbReference type="EMBL" id="JARIHO010000050">
    <property type="protein sequence ID" value="KAJ7321682.1"/>
    <property type="molecule type" value="Genomic_DNA"/>
</dbReference>
<keyword evidence="12" id="KW-1185">Reference proteome</keyword>
<evidence type="ECO:0000256" key="9">
    <source>
        <dbReference type="ARBA" id="ARBA00022932"/>
    </source>
</evidence>
<evidence type="ECO:0000313" key="12">
    <source>
        <dbReference type="Proteomes" id="UP001218218"/>
    </source>
</evidence>
<evidence type="ECO:0000256" key="4">
    <source>
        <dbReference type="ARBA" id="ARBA00022759"/>
    </source>
</evidence>
<evidence type="ECO:0008006" key="13">
    <source>
        <dbReference type="Google" id="ProtNLM"/>
    </source>
</evidence>
<evidence type="ECO:0000256" key="10">
    <source>
        <dbReference type="ARBA" id="ARBA00023172"/>
    </source>
</evidence>
<comment type="caution">
    <text evidence="11">The sequence shown here is derived from an EMBL/GenBank/DDBJ whole genome shotgun (WGS) entry which is preliminary data.</text>
</comment>
<keyword evidence="6" id="KW-0460">Magnesium</keyword>
<dbReference type="GO" id="GO:0003887">
    <property type="term" value="F:DNA-directed DNA polymerase activity"/>
    <property type="evidence" value="ECO:0007669"/>
    <property type="project" value="UniProtKB-KW"/>
</dbReference>
<reference evidence="11" key="1">
    <citation type="submission" date="2023-03" db="EMBL/GenBank/DDBJ databases">
        <title>Massive genome expansion in bonnet fungi (Mycena s.s.) driven by repeated elements and novel gene families across ecological guilds.</title>
        <authorList>
            <consortium name="Lawrence Berkeley National Laboratory"/>
            <person name="Harder C.B."/>
            <person name="Miyauchi S."/>
            <person name="Viragh M."/>
            <person name="Kuo A."/>
            <person name="Thoen E."/>
            <person name="Andreopoulos B."/>
            <person name="Lu D."/>
            <person name="Skrede I."/>
            <person name="Drula E."/>
            <person name="Henrissat B."/>
            <person name="Morin E."/>
            <person name="Kohler A."/>
            <person name="Barry K."/>
            <person name="LaButti K."/>
            <person name="Morin E."/>
            <person name="Salamov A."/>
            <person name="Lipzen A."/>
            <person name="Mereny Z."/>
            <person name="Hegedus B."/>
            <person name="Baldrian P."/>
            <person name="Stursova M."/>
            <person name="Weitz H."/>
            <person name="Taylor A."/>
            <person name="Grigoriev I.V."/>
            <person name="Nagy L.G."/>
            <person name="Martin F."/>
            <person name="Kauserud H."/>
        </authorList>
    </citation>
    <scope>NUCLEOTIDE SEQUENCE</scope>
    <source>
        <strain evidence="11">CBHHK002</strain>
    </source>
</reference>
<dbReference type="GO" id="GO:0003964">
    <property type="term" value="F:RNA-directed DNA polymerase activity"/>
    <property type="evidence" value="ECO:0007669"/>
    <property type="project" value="UniProtKB-KW"/>
</dbReference>
<keyword evidence="9" id="KW-0239">DNA-directed DNA polymerase</keyword>
<dbReference type="AlphaFoldDB" id="A0AAD6ZGY4"/>
<dbReference type="GO" id="GO:0016787">
    <property type="term" value="F:hydrolase activity"/>
    <property type="evidence" value="ECO:0007669"/>
    <property type="project" value="UniProtKB-KW"/>
</dbReference>
<gene>
    <name evidence="11" type="ORF">DFH08DRAFT_618231</name>
</gene>
<dbReference type="InterPro" id="IPR039537">
    <property type="entry name" value="Retrotran_Ty1/copia-like"/>
</dbReference>
<dbReference type="PANTHER" id="PTHR42648:SF11">
    <property type="entry name" value="TRANSPOSON TY4-P GAG-POL POLYPROTEIN"/>
    <property type="match status" value="1"/>
</dbReference>
<keyword evidence="9" id="KW-0808">Transferase</keyword>
<evidence type="ECO:0000256" key="5">
    <source>
        <dbReference type="ARBA" id="ARBA00022801"/>
    </source>
</evidence>
<dbReference type="PANTHER" id="PTHR42648">
    <property type="entry name" value="TRANSPOSASE, PUTATIVE-RELATED"/>
    <property type="match status" value="1"/>
</dbReference>
<keyword evidence="1" id="KW-0548">Nucleotidyltransferase</keyword>